<evidence type="ECO:0008006" key="2">
    <source>
        <dbReference type="Google" id="ProtNLM"/>
    </source>
</evidence>
<evidence type="ECO:0000313" key="1">
    <source>
        <dbReference type="EMBL" id="CAD9053010.1"/>
    </source>
</evidence>
<reference evidence="1" key="1">
    <citation type="submission" date="2021-01" db="EMBL/GenBank/DDBJ databases">
        <authorList>
            <person name="Corre E."/>
            <person name="Pelletier E."/>
            <person name="Niang G."/>
            <person name="Scheremetjew M."/>
            <person name="Finn R."/>
            <person name="Kale V."/>
            <person name="Holt S."/>
            <person name="Cochrane G."/>
            <person name="Meng A."/>
            <person name="Brown T."/>
            <person name="Cohen L."/>
        </authorList>
    </citation>
    <scope>NUCLEOTIDE SEQUENCE</scope>
    <source>
        <strain evidence="1">CCMP3346</strain>
    </source>
</reference>
<sequence>MAVSQAVCWICARFLIHHGQIARIGSPVGVMSSSCVEALSCGVPKHSRSSLYLLADFLKEVRLFGIRFGSAVLHADSGGAILSSHNPIVSQRTKHIDVRYHYLRDLVQSGVVSVRSLPSSENVADILTKGLGREAHEYLRLHGSTPSLVYLYL</sequence>
<name>A0A7S1P186_9ALVE</name>
<protein>
    <recommendedName>
        <fullName evidence="2">Reverse transcriptase Ty1/copia-type domain-containing protein</fullName>
    </recommendedName>
</protein>
<organism evidence="1">
    <name type="scientific">Vitrella brassicaformis</name>
    <dbReference type="NCBI Taxonomy" id="1169539"/>
    <lineage>
        <taxon>Eukaryota</taxon>
        <taxon>Sar</taxon>
        <taxon>Alveolata</taxon>
        <taxon>Colpodellida</taxon>
        <taxon>Vitrellaceae</taxon>
        <taxon>Vitrella</taxon>
    </lineage>
</organism>
<dbReference type="AlphaFoldDB" id="A0A7S1P186"/>
<accession>A0A7S1P186</accession>
<dbReference type="EMBL" id="HBGB01014021">
    <property type="protein sequence ID" value="CAD9053010.1"/>
    <property type="molecule type" value="Transcribed_RNA"/>
</dbReference>
<proteinExistence type="predicted"/>
<gene>
    <name evidence="1" type="ORF">VBRA1451_LOCUS8072</name>
</gene>
<dbReference type="CDD" id="cd09272">
    <property type="entry name" value="RNase_HI_RT_Ty1"/>
    <property type="match status" value="1"/>
</dbReference>